<keyword evidence="11" id="KW-1185">Reference proteome</keyword>
<dbReference type="GO" id="GO:0046872">
    <property type="term" value="F:metal ion binding"/>
    <property type="evidence" value="ECO:0007669"/>
    <property type="project" value="UniProtKB-KW"/>
</dbReference>
<dbReference type="InterPro" id="IPR050597">
    <property type="entry name" value="Cytochrome_c_Oxidase_Subunit"/>
</dbReference>
<keyword evidence="2 6" id="KW-0349">Heme</keyword>
<evidence type="ECO:0000256" key="3">
    <source>
        <dbReference type="ARBA" id="ARBA00022723"/>
    </source>
</evidence>
<name>A0A7S6ZSC0_9GAMM</name>
<dbReference type="InterPro" id="IPR036909">
    <property type="entry name" value="Cyt_c-like_dom_sf"/>
</dbReference>
<dbReference type="GO" id="GO:0009055">
    <property type="term" value="F:electron transfer activity"/>
    <property type="evidence" value="ECO:0007669"/>
    <property type="project" value="InterPro"/>
</dbReference>
<evidence type="ECO:0000313" key="10">
    <source>
        <dbReference type="EMBL" id="QOW19274.1"/>
    </source>
</evidence>
<dbReference type="Pfam" id="PF00034">
    <property type="entry name" value="Cytochrom_C"/>
    <property type="match status" value="2"/>
</dbReference>
<keyword evidence="8" id="KW-0732">Signal</keyword>
<feature type="domain" description="Cytochrome c" evidence="9">
    <location>
        <begin position="52"/>
        <end position="133"/>
    </location>
</feature>
<evidence type="ECO:0000256" key="8">
    <source>
        <dbReference type="SAM" id="SignalP"/>
    </source>
</evidence>
<dbReference type="EMBL" id="CP063656">
    <property type="protein sequence ID" value="QOW19274.1"/>
    <property type="molecule type" value="Genomic_DNA"/>
</dbReference>
<feature type="signal peptide" evidence="8">
    <location>
        <begin position="1"/>
        <end position="23"/>
    </location>
</feature>
<feature type="region of interest" description="Disordered" evidence="7">
    <location>
        <begin position="270"/>
        <end position="323"/>
    </location>
</feature>
<feature type="compositionally biased region" description="Low complexity" evidence="7">
    <location>
        <begin position="270"/>
        <end position="314"/>
    </location>
</feature>
<accession>A0A7S6ZSC0</accession>
<keyword evidence="5 6" id="KW-0408">Iron</keyword>
<dbReference type="KEGG" id="lcic:INQ41_11680"/>
<evidence type="ECO:0000256" key="4">
    <source>
        <dbReference type="ARBA" id="ARBA00022982"/>
    </source>
</evidence>
<dbReference type="InterPro" id="IPR009056">
    <property type="entry name" value="Cyt_c-like_dom"/>
</dbReference>
<feature type="chain" id="PRO_5032781556" evidence="8">
    <location>
        <begin position="24"/>
        <end position="323"/>
    </location>
</feature>
<keyword evidence="1" id="KW-0813">Transport</keyword>
<protein>
    <submittedName>
        <fullName evidence="10">Cytochrome c4</fullName>
    </submittedName>
</protein>
<dbReference type="PANTHER" id="PTHR33751">
    <property type="entry name" value="CBB3-TYPE CYTOCHROME C OXIDASE SUBUNIT FIXP"/>
    <property type="match status" value="1"/>
</dbReference>
<reference evidence="10 11" key="1">
    <citation type="submission" date="2020-10" db="EMBL/GenBank/DDBJ databases">
        <title>complete genome sequencing of Lysobacter sp. H21R20.</title>
        <authorList>
            <person name="Bae J.-W."/>
            <person name="Lee S.-Y."/>
        </authorList>
    </citation>
    <scope>NUCLEOTIDE SEQUENCE [LARGE SCALE GENOMIC DNA]</scope>
    <source>
        <strain evidence="10 11">H21R20</strain>
    </source>
</reference>
<gene>
    <name evidence="10" type="ORF">INQ41_11680</name>
</gene>
<evidence type="ECO:0000256" key="6">
    <source>
        <dbReference type="PROSITE-ProRule" id="PRU00433"/>
    </source>
</evidence>
<feature type="domain" description="Cytochrome c" evidence="9">
    <location>
        <begin position="153"/>
        <end position="247"/>
    </location>
</feature>
<evidence type="ECO:0000256" key="1">
    <source>
        <dbReference type="ARBA" id="ARBA00022448"/>
    </source>
</evidence>
<dbReference type="AlphaFoldDB" id="A0A7S6ZSC0"/>
<dbReference type="PROSITE" id="PS51007">
    <property type="entry name" value="CYTC"/>
    <property type="match status" value="2"/>
</dbReference>
<evidence type="ECO:0000313" key="11">
    <source>
        <dbReference type="Proteomes" id="UP000594059"/>
    </source>
</evidence>
<evidence type="ECO:0000256" key="2">
    <source>
        <dbReference type="ARBA" id="ARBA00022617"/>
    </source>
</evidence>
<keyword evidence="3 6" id="KW-0479">Metal-binding</keyword>
<evidence type="ECO:0000259" key="9">
    <source>
        <dbReference type="PROSITE" id="PS51007"/>
    </source>
</evidence>
<dbReference type="SUPFAM" id="SSF46626">
    <property type="entry name" value="Cytochrome c"/>
    <property type="match status" value="2"/>
</dbReference>
<proteinExistence type="predicted"/>
<organism evidence="10 11">
    <name type="scientific">Novilysobacter ciconiae</name>
    <dbReference type="NCBI Taxonomy" id="2781022"/>
    <lineage>
        <taxon>Bacteria</taxon>
        <taxon>Pseudomonadati</taxon>
        <taxon>Pseudomonadota</taxon>
        <taxon>Gammaproteobacteria</taxon>
        <taxon>Lysobacterales</taxon>
        <taxon>Lysobacteraceae</taxon>
        <taxon>Novilysobacter</taxon>
    </lineage>
</organism>
<sequence length="323" mass="32997">MSHARVLGIAGLVVFAAAAVAYAQTTVTPVPDAAPVETSPLEPAAPEHATWGDAQNGQTLAGTCAACHGLDGNSEIPMYPRLAGQSERYTAHQLALFKSGERNDGMAAVMKPFADMLSAQDAHDLGAYFATQKSGAGVADDTLVTSGPYADKKFYEIGEKLFRGGDPARGIPACMACHGPAGSGNPGPAYPHVGGQHADYAKQRLELYRAGTTSRTDPRLFNIMASIAKPLTDEEIGSLASYMQGLHPTADDIGVDPKAVAMAPAPVAAADSAEAPGAEANADASADGSAPETAPEAAPEPTTEAPATEATPATDAKPDDSQD</sequence>
<dbReference type="Gene3D" id="1.10.760.10">
    <property type="entry name" value="Cytochrome c-like domain"/>
    <property type="match status" value="2"/>
</dbReference>
<keyword evidence="4" id="KW-0249">Electron transport</keyword>
<evidence type="ECO:0000256" key="5">
    <source>
        <dbReference type="ARBA" id="ARBA00023004"/>
    </source>
</evidence>
<dbReference type="PANTHER" id="PTHR33751:SF9">
    <property type="entry name" value="CYTOCHROME C4"/>
    <property type="match status" value="1"/>
</dbReference>
<dbReference type="Proteomes" id="UP000594059">
    <property type="component" value="Chromosome"/>
</dbReference>
<dbReference type="GO" id="GO:0020037">
    <property type="term" value="F:heme binding"/>
    <property type="evidence" value="ECO:0007669"/>
    <property type="project" value="InterPro"/>
</dbReference>
<evidence type="ECO:0000256" key="7">
    <source>
        <dbReference type="SAM" id="MobiDB-lite"/>
    </source>
</evidence>